<organism evidence="2 3">
    <name type="scientific">Pristionchus mayeri</name>
    <dbReference type="NCBI Taxonomy" id="1317129"/>
    <lineage>
        <taxon>Eukaryota</taxon>
        <taxon>Metazoa</taxon>
        <taxon>Ecdysozoa</taxon>
        <taxon>Nematoda</taxon>
        <taxon>Chromadorea</taxon>
        <taxon>Rhabditida</taxon>
        <taxon>Rhabditina</taxon>
        <taxon>Diplogasteromorpha</taxon>
        <taxon>Diplogasteroidea</taxon>
        <taxon>Neodiplogasteridae</taxon>
        <taxon>Pristionchus</taxon>
    </lineage>
</organism>
<dbReference type="InterPro" id="IPR003439">
    <property type="entry name" value="ABC_transporter-like_ATP-bd"/>
</dbReference>
<dbReference type="Gene3D" id="3.40.50.300">
    <property type="entry name" value="P-loop containing nucleotide triphosphate hydrolases"/>
    <property type="match status" value="1"/>
</dbReference>
<dbReference type="PANTHER" id="PTHR19229:SF260">
    <property type="entry name" value="ABC TRANSPORTER DOMAIN-CONTAINING PROTEIN"/>
    <property type="match status" value="1"/>
</dbReference>
<dbReference type="InterPro" id="IPR026082">
    <property type="entry name" value="ABCA"/>
</dbReference>
<evidence type="ECO:0000313" key="3">
    <source>
        <dbReference type="Proteomes" id="UP001328107"/>
    </source>
</evidence>
<evidence type="ECO:0000313" key="2">
    <source>
        <dbReference type="EMBL" id="GMR52719.1"/>
    </source>
</evidence>
<comment type="caution">
    <text evidence="2">The sequence shown here is derived from an EMBL/GenBank/DDBJ whole genome shotgun (WGS) entry which is preliminary data.</text>
</comment>
<accession>A0AAN5CZ09</accession>
<dbReference type="AlphaFoldDB" id="A0AAN5CZ09"/>
<keyword evidence="3" id="KW-1185">Reference proteome</keyword>
<dbReference type="InterPro" id="IPR027417">
    <property type="entry name" value="P-loop_NTPase"/>
</dbReference>
<proteinExistence type="predicted"/>
<feature type="non-terminal residue" evidence="2">
    <location>
        <position position="1"/>
    </location>
</feature>
<dbReference type="Proteomes" id="UP001328107">
    <property type="component" value="Unassembled WGS sequence"/>
</dbReference>
<dbReference type="GO" id="GO:0005319">
    <property type="term" value="F:lipid transporter activity"/>
    <property type="evidence" value="ECO:0007669"/>
    <property type="project" value="TreeGrafter"/>
</dbReference>
<dbReference type="GO" id="GO:0005524">
    <property type="term" value="F:ATP binding"/>
    <property type="evidence" value="ECO:0007669"/>
    <property type="project" value="InterPro"/>
</dbReference>
<protein>
    <recommendedName>
        <fullName evidence="1">ABC transporter domain-containing protein</fullName>
    </recommendedName>
</protein>
<dbReference type="EMBL" id="BTRK01000005">
    <property type="protein sequence ID" value="GMR52719.1"/>
    <property type="molecule type" value="Genomic_DNA"/>
</dbReference>
<dbReference type="GO" id="GO:0140359">
    <property type="term" value="F:ABC-type transporter activity"/>
    <property type="evidence" value="ECO:0007669"/>
    <property type="project" value="InterPro"/>
</dbReference>
<evidence type="ECO:0000259" key="1">
    <source>
        <dbReference type="Pfam" id="PF00005"/>
    </source>
</evidence>
<dbReference type="GO" id="GO:0016887">
    <property type="term" value="F:ATP hydrolysis activity"/>
    <property type="evidence" value="ECO:0007669"/>
    <property type="project" value="InterPro"/>
</dbReference>
<gene>
    <name evidence="2" type="ORF">PMAYCL1PPCAC_22914</name>
</gene>
<sequence>VEDSLVLRVNPSITITSIVSFEGEQPQEMVWKRQDGITFGVRAHECFGVLGINGAGKTSTFEMLTGNTLPSGGFASVGGVDCSKAPTNALMEDLTGRQSLIILAALHGYENPRKVADIVIICVGMQDHADKKTGNYRDEVEALVSNLIIMRDGSIVVEGSPQMIKNQFGGHYNFNIVLENASNVEEATLEDAFMLAATSSVPIGASLTRGSS</sequence>
<feature type="domain" description="ABC transporter" evidence="1">
    <location>
        <begin position="36"/>
        <end position="84"/>
    </location>
</feature>
<dbReference type="Pfam" id="PF00005">
    <property type="entry name" value="ABC_tran"/>
    <property type="match status" value="1"/>
</dbReference>
<name>A0AAN5CZ09_9BILA</name>
<dbReference type="PANTHER" id="PTHR19229">
    <property type="entry name" value="ATP-BINDING CASSETTE TRANSPORTER SUBFAMILY A ABCA"/>
    <property type="match status" value="1"/>
</dbReference>
<dbReference type="GO" id="GO:0016020">
    <property type="term" value="C:membrane"/>
    <property type="evidence" value="ECO:0007669"/>
    <property type="project" value="InterPro"/>
</dbReference>
<reference evidence="3" key="1">
    <citation type="submission" date="2022-10" db="EMBL/GenBank/DDBJ databases">
        <title>Genome assembly of Pristionchus species.</title>
        <authorList>
            <person name="Yoshida K."/>
            <person name="Sommer R.J."/>
        </authorList>
    </citation>
    <scope>NUCLEOTIDE SEQUENCE [LARGE SCALE GENOMIC DNA]</scope>
    <source>
        <strain evidence="3">RS5460</strain>
    </source>
</reference>
<dbReference type="SUPFAM" id="SSF52540">
    <property type="entry name" value="P-loop containing nucleoside triphosphate hydrolases"/>
    <property type="match status" value="1"/>
</dbReference>
<feature type="non-terminal residue" evidence="2">
    <location>
        <position position="212"/>
    </location>
</feature>